<keyword evidence="3 6" id="KW-0238">DNA-binding</keyword>
<evidence type="ECO:0000256" key="1">
    <source>
        <dbReference type="ARBA" id="ARBA00009437"/>
    </source>
</evidence>
<name>A0A7Y9LN05_9BURK</name>
<dbReference type="InterPro" id="IPR036390">
    <property type="entry name" value="WH_DNA-bd_sf"/>
</dbReference>
<comment type="caution">
    <text evidence="6">The sequence shown here is derived from an EMBL/GenBank/DDBJ whole genome shotgun (WGS) entry which is preliminary data.</text>
</comment>
<dbReference type="Pfam" id="PF03466">
    <property type="entry name" value="LysR_substrate"/>
    <property type="match status" value="1"/>
</dbReference>
<dbReference type="AlphaFoldDB" id="A0A7Y9LN05"/>
<dbReference type="FunFam" id="1.10.10.10:FF:000001">
    <property type="entry name" value="LysR family transcriptional regulator"/>
    <property type="match status" value="1"/>
</dbReference>
<dbReference type="GO" id="GO:0003700">
    <property type="term" value="F:DNA-binding transcription factor activity"/>
    <property type="evidence" value="ECO:0007669"/>
    <property type="project" value="InterPro"/>
</dbReference>
<dbReference type="InterPro" id="IPR000847">
    <property type="entry name" value="LysR_HTH_N"/>
</dbReference>
<evidence type="ECO:0000256" key="2">
    <source>
        <dbReference type="ARBA" id="ARBA00023015"/>
    </source>
</evidence>
<evidence type="ECO:0000259" key="5">
    <source>
        <dbReference type="PROSITE" id="PS50931"/>
    </source>
</evidence>
<evidence type="ECO:0000313" key="7">
    <source>
        <dbReference type="Proteomes" id="UP000542125"/>
    </source>
</evidence>
<dbReference type="InterPro" id="IPR005119">
    <property type="entry name" value="LysR_subst-bd"/>
</dbReference>
<evidence type="ECO:0000313" key="6">
    <source>
        <dbReference type="EMBL" id="NYE84197.1"/>
    </source>
</evidence>
<dbReference type="PANTHER" id="PTHR30419">
    <property type="entry name" value="HTH-TYPE TRANSCRIPTIONAL REGULATOR YBHD"/>
    <property type="match status" value="1"/>
</dbReference>
<keyword evidence="2" id="KW-0805">Transcription regulation</keyword>
<protein>
    <submittedName>
        <fullName evidence="6">DNA-binding transcriptional LysR family regulator</fullName>
    </submittedName>
</protein>
<keyword evidence="7" id="KW-1185">Reference proteome</keyword>
<dbReference type="GO" id="GO:0003677">
    <property type="term" value="F:DNA binding"/>
    <property type="evidence" value="ECO:0007669"/>
    <property type="project" value="UniProtKB-KW"/>
</dbReference>
<sequence>MTRPVDWRTHVNLKLLNTFLLVGEAQSFRGAADRAHRSGSAVSSQIRKLEDQLGVALFHRTTRQVRLTQEGEQLLVCVRRALHDIEEGLQQIQESADIQRGRISLACAPTVAGTRLGSVLAAFEQHYPGIRVSVREITAAALFESVRQREVDFGISVVIDSPEFRFQRILTDPLYALVPRSRIPRDRKTITLKALSAMPLLLLEQGTALRKNVEDAMAEQGLTVQTRYQFIQAQTLISMASAGLGAAVLPNIVIPAQLDPSVQKLRIVDPPLVREMAVVTLPGQSLSPAASRLIELLQQMMSAS</sequence>
<reference evidence="6 7" key="1">
    <citation type="submission" date="2020-07" db="EMBL/GenBank/DDBJ databases">
        <title>Genomic Encyclopedia of Type Strains, Phase IV (KMG-V): Genome sequencing to study the core and pangenomes of soil and plant-associated prokaryotes.</title>
        <authorList>
            <person name="Whitman W."/>
        </authorList>
    </citation>
    <scope>NUCLEOTIDE SEQUENCE [LARGE SCALE GENOMIC DNA]</scope>
    <source>
        <strain evidence="6 7">SAS40</strain>
    </source>
</reference>
<evidence type="ECO:0000256" key="4">
    <source>
        <dbReference type="ARBA" id="ARBA00023163"/>
    </source>
</evidence>
<dbReference type="GO" id="GO:0005829">
    <property type="term" value="C:cytosol"/>
    <property type="evidence" value="ECO:0007669"/>
    <property type="project" value="TreeGrafter"/>
</dbReference>
<gene>
    <name evidence="6" type="ORF">FHW18_003468</name>
</gene>
<dbReference type="CDD" id="cd08440">
    <property type="entry name" value="PBP2_LTTR_like_4"/>
    <property type="match status" value="1"/>
</dbReference>
<evidence type="ECO:0000256" key="3">
    <source>
        <dbReference type="ARBA" id="ARBA00023125"/>
    </source>
</evidence>
<dbReference type="InterPro" id="IPR036388">
    <property type="entry name" value="WH-like_DNA-bd_sf"/>
</dbReference>
<dbReference type="Pfam" id="PF00126">
    <property type="entry name" value="HTH_1"/>
    <property type="match status" value="1"/>
</dbReference>
<dbReference type="SUPFAM" id="SSF53850">
    <property type="entry name" value="Periplasmic binding protein-like II"/>
    <property type="match status" value="1"/>
</dbReference>
<proteinExistence type="inferred from homology"/>
<accession>A0A7Y9LN05</accession>
<dbReference type="Gene3D" id="1.10.10.10">
    <property type="entry name" value="Winged helix-like DNA-binding domain superfamily/Winged helix DNA-binding domain"/>
    <property type="match status" value="1"/>
</dbReference>
<keyword evidence="4" id="KW-0804">Transcription</keyword>
<dbReference type="PANTHER" id="PTHR30419:SF8">
    <property type="entry name" value="NITROGEN ASSIMILATION TRANSCRIPTIONAL ACTIVATOR-RELATED"/>
    <property type="match status" value="1"/>
</dbReference>
<dbReference type="RefSeq" id="WP_179587914.1">
    <property type="nucleotide sequence ID" value="NZ_JACBYR010000001.1"/>
</dbReference>
<dbReference type="InterPro" id="IPR050950">
    <property type="entry name" value="HTH-type_LysR_regulators"/>
</dbReference>
<dbReference type="Proteomes" id="UP000542125">
    <property type="component" value="Unassembled WGS sequence"/>
</dbReference>
<dbReference type="PROSITE" id="PS50931">
    <property type="entry name" value="HTH_LYSR"/>
    <property type="match status" value="1"/>
</dbReference>
<feature type="domain" description="HTH lysR-type" evidence="5">
    <location>
        <begin position="11"/>
        <end position="68"/>
    </location>
</feature>
<comment type="similarity">
    <text evidence="1">Belongs to the LysR transcriptional regulatory family.</text>
</comment>
<dbReference type="Gene3D" id="3.40.190.10">
    <property type="entry name" value="Periplasmic binding protein-like II"/>
    <property type="match status" value="2"/>
</dbReference>
<organism evidence="6 7">
    <name type="scientific">Pigmentiphaga litoralis</name>
    <dbReference type="NCBI Taxonomy" id="516702"/>
    <lineage>
        <taxon>Bacteria</taxon>
        <taxon>Pseudomonadati</taxon>
        <taxon>Pseudomonadota</taxon>
        <taxon>Betaproteobacteria</taxon>
        <taxon>Burkholderiales</taxon>
        <taxon>Alcaligenaceae</taxon>
        <taxon>Pigmentiphaga</taxon>
    </lineage>
</organism>
<dbReference type="EMBL" id="JACBYR010000001">
    <property type="protein sequence ID" value="NYE84197.1"/>
    <property type="molecule type" value="Genomic_DNA"/>
</dbReference>
<dbReference type="SUPFAM" id="SSF46785">
    <property type="entry name" value="Winged helix' DNA-binding domain"/>
    <property type="match status" value="1"/>
</dbReference>